<reference evidence="2 3" key="1">
    <citation type="submission" date="2023-08" db="EMBL/GenBank/DDBJ databases">
        <title>Black Yeasts Isolated from many extreme environments.</title>
        <authorList>
            <person name="Coleine C."/>
            <person name="Stajich J.E."/>
            <person name="Selbmann L."/>
        </authorList>
    </citation>
    <scope>NUCLEOTIDE SEQUENCE [LARGE SCALE GENOMIC DNA]</scope>
    <source>
        <strain evidence="2 3">CCFEE 5885</strain>
    </source>
</reference>
<gene>
    <name evidence="2" type="ORF">LTR24_003400</name>
</gene>
<dbReference type="Proteomes" id="UP001345013">
    <property type="component" value="Unassembled WGS sequence"/>
</dbReference>
<dbReference type="EMBL" id="JAVRRG010000032">
    <property type="protein sequence ID" value="KAK5094700.1"/>
    <property type="molecule type" value="Genomic_DNA"/>
</dbReference>
<sequence>MAKREQQAWSADSHCEVEESLENRTQAHGNWVSHRQDQASQRRSPQQSEKTRSTFSVTRADMDFNVDSNDTTNAATTQKTIAACSDATAMLRQATAIQSAPVTTPSILLLPPEVRVMVWKHFFSDLTVYVRSDRCRLVDKRRVFLLASPDGSMASYSPHPLYYISRLIQSEITDMLWRLAMFRVSDDSPARPLPIPFSSRIRNLELDWDQYIDMLSNIRYPFLDELDEPETPQHIQITGYDSLKHLKLTYDIKLMNGLIGLNVSQSFIRLVYFKMPFLLELAMPVYDVIASVQMTANYSSDSGLEFEYATRVEKRKGWEEDIQTGIQLSPFFVSIDLQSELGDGSVVGNEDYDKVKKYIASERLPAFKEAWGKKFARRA</sequence>
<name>A0ABR0KF40_9EURO</name>
<evidence type="ECO:0000313" key="2">
    <source>
        <dbReference type="EMBL" id="KAK5094700.1"/>
    </source>
</evidence>
<accession>A0ABR0KF40</accession>
<evidence type="ECO:0000313" key="3">
    <source>
        <dbReference type="Proteomes" id="UP001345013"/>
    </source>
</evidence>
<comment type="caution">
    <text evidence="2">The sequence shown here is derived from an EMBL/GenBank/DDBJ whole genome shotgun (WGS) entry which is preliminary data.</text>
</comment>
<feature type="compositionally biased region" description="Polar residues" evidence="1">
    <location>
        <begin position="38"/>
        <end position="57"/>
    </location>
</feature>
<protein>
    <submittedName>
        <fullName evidence="2">Uncharacterized protein</fullName>
    </submittedName>
</protein>
<feature type="region of interest" description="Disordered" evidence="1">
    <location>
        <begin position="1"/>
        <end position="61"/>
    </location>
</feature>
<proteinExistence type="predicted"/>
<organism evidence="2 3">
    <name type="scientific">Lithohypha guttulata</name>
    <dbReference type="NCBI Taxonomy" id="1690604"/>
    <lineage>
        <taxon>Eukaryota</taxon>
        <taxon>Fungi</taxon>
        <taxon>Dikarya</taxon>
        <taxon>Ascomycota</taxon>
        <taxon>Pezizomycotina</taxon>
        <taxon>Eurotiomycetes</taxon>
        <taxon>Chaetothyriomycetidae</taxon>
        <taxon>Chaetothyriales</taxon>
        <taxon>Trichomeriaceae</taxon>
        <taxon>Lithohypha</taxon>
    </lineage>
</organism>
<keyword evidence="3" id="KW-1185">Reference proteome</keyword>
<evidence type="ECO:0000256" key="1">
    <source>
        <dbReference type="SAM" id="MobiDB-lite"/>
    </source>
</evidence>